<proteinExistence type="predicted"/>
<name>A0A649VYK1_9CAUD</name>
<dbReference type="Gene3D" id="2.60.120.260">
    <property type="entry name" value="Galactose-binding domain-like"/>
    <property type="match status" value="1"/>
</dbReference>
<organism evidence="1 2">
    <name type="scientific">Microbacterium phage Teamocil</name>
    <dbReference type="NCBI Taxonomy" id="2656554"/>
    <lineage>
        <taxon>Viruses</taxon>
        <taxon>Duplodnaviria</taxon>
        <taxon>Heunggongvirae</taxon>
        <taxon>Uroviricota</taxon>
        <taxon>Caudoviricetes</taxon>
        <taxon>Hodgkinviridae</taxon>
        <taxon>Metamorphoovirus</taxon>
        <taxon>Metamorphoovirus teamocil</taxon>
    </lineage>
</organism>
<dbReference type="RefSeq" id="YP_010752066.1">
    <property type="nucleotide sequence ID" value="NC_073376.1"/>
</dbReference>
<accession>A0A649VYK1</accession>
<dbReference type="EMBL" id="MN586059">
    <property type="protein sequence ID" value="QGJ96989.1"/>
    <property type="molecule type" value="Genomic_DNA"/>
</dbReference>
<gene>
    <name evidence="1" type="primary">38</name>
    <name evidence="1" type="ORF">PBI_TEAMOCIL_38</name>
</gene>
<reference evidence="1 2" key="1">
    <citation type="submission" date="2019-10" db="EMBL/GenBank/DDBJ databases">
        <authorList>
            <person name="Aull H.A."/>
            <person name="Lauer M.J."/>
            <person name="Garlena R.A."/>
            <person name="Russell D.A."/>
            <person name="Pope W.H."/>
            <person name="Jacobs-Sera D."/>
            <person name="Hatfull G.F."/>
        </authorList>
    </citation>
    <scope>NUCLEOTIDE SEQUENCE [LARGE SCALE GENOMIC DNA]</scope>
</reference>
<evidence type="ECO:0000313" key="2">
    <source>
        <dbReference type="Proteomes" id="UP000424425"/>
    </source>
</evidence>
<keyword evidence="2" id="KW-1185">Reference proteome</keyword>
<protein>
    <submittedName>
        <fullName evidence="1">Minor tail protein</fullName>
    </submittedName>
</protein>
<dbReference type="Proteomes" id="UP000424425">
    <property type="component" value="Segment"/>
</dbReference>
<sequence>MLDEYLALGGVELGNNARALAYSRCLPCCVGLLKGGACDGIHDATNDWTDAVYQWLEARRNWNPNPRLISSITGWSTTGAVATLTATPTGGRVDVTALTSVPLFFQSADLPAVSGDTWSASMEVTVPTGYPAVSLQLRSYSYGNNIVIGSSPVTLVQPGTTVTIAAPNTSALVPAATGVRTILYGNGAPAGARFFVRNALAEKAAAPGPYFDGSTMPAGVNSPNDRVRWLGTQDASASVLERNTVVVPAASTEPPYTCNDIQRAPWYDPDNEFSQHLAGFYLLSVKGITDSTSTATVTEGIDDGGVIGASRHSTRSVRVRTMIIGCGNAAAEYGLAWLKAALSETFCARHGDACGTSDLAFFIDCPPALDAADANYAATTARYRRYLHGVGTTSGAIIAEEYETPSGAYVIVVEYILTAESPFVWGETLPVASTGDVLTAYDDIPFNLMRHPNAEVGDGIPAVTATQYVFNGSVEYGATGWANAVTNIAAGITAGASTDIAAVGPNSYRVRLLATGAVTAGQIATYYDVALGSLPGGSKPSLSVWAAALTFAGAPTLDPNLTAEVEWRNGGTVLSTTPLGTIPLNGGNASATGLTIPATATTARIRVRATNITAAAADDLRLYADAFSLTVP</sequence>
<evidence type="ECO:0000313" key="1">
    <source>
        <dbReference type="EMBL" id="QGJ96989.1"/>
    </source>
</evidence>
<dbReference type="KEGG" id="vg:80005741"/>
<dbReference type="GeneID" id="80005741"/>